<dbReference type="RefSeq" id="WP_189628787.1">
    <property type="nucleotide sequence ID" value="NZ_BNAG01000001.1"/>
</dbReference>
<evidence type="ECO:0000313" key="1">
    <source>
        <dbReference type="EMBL" id="GHE54842.1"/>
    </source>
</evidence>
<protein>
    <recommendedName>
        <fullName evidence="3">DUF4738 domain-containing protein</fullName>
    </recommendedName>
</protein>
<keyword evidence="2" id="KW-1185">Reference proteome</keyword>
<name>A0ABQ3I3P4_9BACT</name>
<reference evidence="2" key="1">
    <citation type="journal article" date="2019" name="Int. J. Syst. Evol. Microbiol.">
        <title>The Global Catalogue of Microorganisms (GCM) 10K type strain sequencing project: providing services to taxonomists for standard genome sequencing and annotation.</title>
        <authorList>
            <consortium name="The Broad Institute Genomics Platform"/>
            <consortium name="The Broad Institute Genome Sequencing Center for Infectious Disease"/>
            <person name="Wu L."/>
            <person name="Ma J."/>
        </authorList>
    </citation>
    <scope>NUCLEOTIDE SEQUENCE [LARGE SCALE GENOMIC DNA]</scope>
    <source>
        <strain evidence="2">CGMCC 1.15111</strain>
    </source>
</reference>
<sequence length="203" mass="23646">MKTLIKNSLLLGAIASFALLSCDNRTAEEKWEAQIRAFFYEYKDDSQSYVPLRFYKVDAAFLNNQQTVQTALLVLQDTTRQRVKQLHLTNLSDKVESISAFTQPFQIDRLDDYLKLRASAEGELRRKRKSYSESYQLVLAKEELAIETLGKLLGQFNLSIYSIDFENQPIIYFHEYRINGEDMSAVFELDRENNRVISFKEVS</sequence>
<dbReference type="EMBL" id="BNAG01000001">
    <property type="protein sequence ID" value="GHE54842.1"/>
    <property type="molecule type" value="Genomic_DNA"/>
</dbReference>
<dbReference type="PROSITE" id="PS51257">
    <property type="entry name" value="PROKAR_LIPOPROTEIN"/>
    <property type="match status" value="1"/>
</dbReference>
<evidence type="ECO:0000313" key="2">
    <source>
        <dbReference type="Proteomes" id="UP000658258"/>
    </source>
</evidence>
<dbReference type="Proteomes" id="UP000658258">
    <property type="component" value="Unassembled WGS sequence"/>
</dbReference>
<proteinExistence type="predicted"/>
<organism evidence="1 2">
    <name type="scientific">Roseivirga thermotolerans</name>
    <dbReference type="NCBI Taxonomy" id="1758176"/>
    <lineage>
        <taxon>Bacteria</taxon>
        <taxon>Pseudomonadati</taxon>
        <taxon>Bacteroidota</taxon>
        <taxon>Cytophagia</taxon>
        <taxon>Cytophagales</taxon>
        <taxon>Roseivirgaceae</taxon>
        <taxon>Roseivirga</taxon>
    </lineage>
</organism>
<accession>A0ABQ3I3P4</accession>
<evidence type="ECO:0008006" key="3">
    <source>
        <dbReference type="Google" id="ProtNLM"/>
    </source>
</evidence>
<comment type="caution">
    <text evidence="1">The sequence shown here is derived from an EMBL/GenBank/DDBJ whole genome shotgun (WGS) entry which is preliminary data.</text>
</comment>
<gene>
    <name evidence="1" type="ORF">GCM10011340_06900</name>
</gene>